<sequence length="76" mass="9049">MYVAILENTVAHQKQLIDALIYEIIDSRVNYIFRTFNPYHRLIKFLDGGDAETKDAVLKHRFYVEYKIKDVISNDR</sequence>
<gene>
    <name evidence="1" type="ORF">LCGC14_0368210</name>
</gene>
<organism evidence="1">
    <name type="scientific">marine sediment metagenome</name>
    <dbReference type="NCBI Taxonomy" id="412755"/>
    <lineage>
        <taxon>unclassified sequences</taxon>
        <taxon>metagenomes</taxon>
        <taxon>ecological metagenomes</taxon>
    </lineage>
</organism>
<accession>A0A0F9TBT4</accession>
<reference evidence="1" key="1">
    <citation type="journal article" date="2015" name="Nature">
        <title>Complex archaea that bridge the gap between prokaryotes and eukaryotes.</title>
        <authorList>
            <person name="Spang A."/>
            <person name="Saw J.H."/>
            <person name="Jorgensen S.L."/>
            <person name="Zaremba-Niedzwiedzka K."/>
            <person name="Martijn J."/>
            <person name="Lind A.E."/>
            <person name="van Eijk R."/>
            <person name="Schleper C."/>
            <person name="Guy L."/>
            <person name="Ettema T.J."/>
        </authorList>
    </citation>
    <scope>NUCLEOTIDE SEQUENCE</scope>
</reference>
<dbReference type="AlphaFoldDB" id="A0A0F9TBT4"/>
<proteinExistence type="predicted"/>
<protein>
    <submittedName>
        <fullName evidence="1">Uncharacterized protein</fullName>
    </submittedName>
</protein>
<comment type="caution">
    <text evidence="1">The sequence shown here is derived from an EMBL/GenBank/DDBJ whole genome shotgun (WGS) entry which is preliminary data.</text>
</comment>
<evidence type="ECO:0000313" key="1">
    <source>
        <dbReference type="EMBL" id="KKN76624.1"/>
    </source>
</evidence>
<dbReference type="EMBL" id="LAZR01000292">
    <property type="protein sequence ID" value="KKN76624.1"/>
    <property type="molecule type" value="Genomic_DNA"/>
</dbReference>
<name>A0A0F9TBT4_9ZZZZ</name>